<feature type="chain" id="PRO_5032802263" description="Carboxypeptidase regulatory-like domain-containing protein" evidence="1">
    <location>
        <begin position="20"/>
        <end position="440"/>
    </location>
</feature>
<keyword evidence="1" id="KW-0732">Signal</keyword>
<accession>A0A7S7NSQ6</accession>
<keyword evidence="3" id="KW-1185">Reference proteome</keyword>
<evidence type="ECO:0000256" key="1">
    <source>
        <dbReference type="SAM" id="SignalP"/>
    </source>
</evidence>
<organism evidence="2 3">
    <name type="scientific">Paludibaculum fermentans</name>
    <dbReference type="NCBI Taxonomy" id="1473598"/>
    <lineage>
        <taxon>Bacteria</taxon>
        <taxon>Pseudomonadati</taxon>
        <taxon>Acidobacteriota</taxon>
        <taxon>Terriglobia</taxon>
        <taxon>Bryobacterales</taxon>
        <taxon>Bryobacteraceae</taxon>
        <taxon>Paludibaculum</taxon>
    </lineage>
</organism>
<evidence type="ECO:0000313" key="3">
    <source>
        <dbReference type="Proteomes" id="UP000593892"/>
    </source>
</evidence>
<sequence>MRKLIVSMFLVLPQAVLLACQCSGPATPCAAAAGADAVFTGTVISISSPTQEARRLTGKFPEKPMPGYLVRLRVGSVLHGVPAGQEEMEIGTDDARSCGFGFEVGQAYVVYASRIAAGWLQTGRCSGTRSIDEAAKDLAFFRERAGLPSSGSLRVHTNAEGARQKGPLTIALEHDGSRAFKAKPNRQGEFFFPSLPAGSYTLHYEQDGDMEGDPRVQVRPNGCMETYFHRAPRMTGRLRLRSGEPAAHVEVGAVDGQDLTIVTTMTDEQGRFALRAMEGDPHYLGVNLVDAATGRAPYPRWFHPGTSDRAAATKISFAGERESRYFELTLPDRLPERTVEVVVLNADGTPNASATVRIVTARGDEVANTRGRGSPFLVSLLAGTRYRVLGTTSGLDGLSPTAADPVEIEAGTEPVHLTLRLPWRSGSPTEDQQRPGAIGH</sequence>
<dbReference type="EMBL" id="CP063849">
    <property type="protein sequence ID" value="QOY89006.1"/>
    <property type="molecule type" value="Genomic_DNA"/>
</dbReference>
<evidence type="ECO:0000313" key="2">
    <source>
        <dbReference type="EMBL" id="QOY89006.1"/>
    </source>
</evidence>
<dbReference type="Gene3D" id="2.40.50.120">
    <property type="match status" value="1"/>
</dbReference>
<protein>
    <recommendedName>
        <fullName evidence="4">Carboxypeptidase regulatory-like domain-containing protein</fullName>
    </recommendedName>
</protein>
<dbReference type="Proteomes" id="UP000593892">
    <property type="component" value="Chromosome"/>
</dbReference>
<name>A0A7S7NSQ6_PALFE</name>
<dbReference type="InterPro" id="IPR008993">
    <property type="entry name" value="TIMP-like_OB-fold"/>
</dbReference>
<dbReference type="AlphaFoldDB" id="A0A7S7NSQ6"/>
<reference evidence="2 3" key="1">
    <citation type="submission" date="2020-10" db="EMBL/GenBank/DDBJ databases">
        <title>Complete genome sequence of Paludibaculum fermentans P105T, a facultatively anaerobic acidobacterium capable of dissimilatory Fe(III) reduction.</title>
        <authorList>
            <person name="Dedysh S.N."/>
            <person name="Beletsky A.V."/>
            <person name="Kulichevskaya I.S."/>
            <person name="Mardanov A.V."/>
            <person name="Ravin N.V."/>
        </authorList>
    </citation>
    <scope>NUCLEOTIDE SEQUENCE [LARGE SCALE GENOMIC DNA]</scope>
    <source>
        <strain evidence="2 3">P105</strain>
    </source>
</reference>
<dbReference type="RefSeq" id="WP_194450668.1">
    <property type="nucleotide sequence ID" value="NZ_CP063849.1"/>
</dbReference>
<proteinExistence type="predicted"/>
<gene>
    <name evidence="2" type="ORF">IRI77_03340</name>
</gene>
<dbReference type="KEGG" id="pfer:IRI77_03340"/>
<dbReference type="PROSITE" id="PS51257">
    <property type="entry name" value="PROKAR_LIPOPROTEIN"/>
    <property type="match status" value="1"/>
</dbReference>
<feature type="signal peptide" evidence="1">
    <location>
        <begin position="1"/>
        <end position="19"/>
    </location>
</feature>
<evidence type="ECO:0008006" key="4">
    <source>
        <dbReference type="Google" id="ProtNLM"/>
    </source>
</evidence>